<dbReference type="AlphaFoldDB" id="A0A1Q8ZQT8"/>
<protein>
    <submittedName>
        <fullName evidence="1">Uncharacterized protein</fullName>
    </submittedName>
</protein>
<name>A0A1Q8ZQT8_9HYPH</name>
<reference evidence="1 2" key="1">
    <citation type="submission" date="2016-09" db="EMBL/GenBank/DDBJ databases">
        <title>Rhizobium oryziradicis sp. nov., isolated from the root of rice.</title>
        <authorList>
            <person name="Zhao J."/>
            <person name="Zhang X."/>
        </authorList>
    </citation>
    <scope>NUCLEOTIDE SEQUENCE [LARGE SCALE GENOMIC DNA]</scope>
    <source>
        <strain evidence="1 2">N19</strain>
    </source>
</reference>
<dbReference type="Proteomes" id="UP000186894">
    <property type="component" value="Unassembled WGS sequence"/>
</dbReference>
<accession>A0A1Q8ZQT8</accession>
<keyword evidence="2" id="KW-1185">Reference proteome</keyword>
<sequence length="72" mass="8210">MPLLQRRDYCLTFSIRYKKLKTMLESFFYGFNRLVNVKGLDVALNCGNHHGKIKGDASYAGFESGGLRCLFV</sequence>
<evidence type="ECO:0000313" key="1">
    <source>
        <dbReference type="EMBL" id="OLP44416.1"/>
    </source>
</evidence>
<dbReference type="EMBL" id="MKIM01000027">
    <property type="protein sequence ID" value="OLP44416.1"/>
    <property type="molecule type" value="Genomic_DNA"/>
</dbReference>
<organism evidence="1 2">
    <name type="scientific">Rhizobium oryziradicis</name>
    <dbReference type="NCBI Taxonomy" id="1867956"/>
    <lineage>
        <taxon>Bacteria</taxon>
        <taxon>Pseudomonadati</taxon>
        <taxon>Pseudomonadota</taxon>
        <taxon>Alphaproteobacteria</taxon>
        <taxon>Hyphomicrobiales</taxon>
        <taxon>Rhizobiaceae</taxon>
        <taxon>Rhizobium/Agrobacterium group</taxon>
        <taxon>Rhizobium</taxon>
    </lineage>
</organism>
<proteinExistence type="predicted"/>
<gene>
    <name evidence="1" type="ORF">BJF95_07740</name>
</gene>
<comment type="caution">
    <text evidence="1">The sequence shown here is derived from an EMBL/GenBank/DDBJ whole genome shotgun (WGS) entry which is preliminary data.</text>
</comment>
<evidence type="ECO:0000313" key="2">
    <source>
        <dbReference type="Proteomes" id="UP000186894"/>
    </source>
</evidence>
<dbReference type="STRING" id="1867956.BJF95_07740"/>